<name>A0AAD4NAR1_9BILA</name>
<dbReference type="InterPro" id="IPR051016">
    <property type="entry name" value="Diverse_Substrate_AcTransf"/>
</dbReference>
<dbReference type="CDD" id="cd04301">
    <property type="entry name" value="NAT_SF"/>
    <property type="match status" value="1"/>
</dbReference>
<proteinExistence type="inferred from homology"/>
<dbReference type="Gene3D" id="3.40.630.30">
    <property type="match status" value="1"/>
</dbReference>
<evidence type="ECO:0000256" key="1">
    <source>
        <dbReference type="ARBA" id="ARBA00008694"/>
    </source>
</evidence>
<evidence type="ECO:0000313" key="5">
    <source>
        <dbReference type="EMBL" id="KAI1718194.1"/>
    </source>
</evidence>
<dbReference type="Proteomes" id="UP001201812">
    <property type="component" value="Unassembled WGS sequence"/>
</dbReference>
<keyword evidence="3" id="KW-0012">Acyltransferase</keyword>
<dbReference type="InterPro" id="IPR011009">
    <property type="entry name" value="Kinase-like_dom_sf"/>
</dbReference>
<accession>A0AAD4NAR1</accession>
<dbReference type="GO" id="GO:0008080">
    <property type="term" value="F:N-acetyltransferase activity"/>
    <property type="evidence" value="ECO:0007669"/>
    <property type="project" value="UniProtKB-ARBA"/>
</dbReference>
<protein>
    <submittedName>
        <fullName evidence="5">Acetyltransferase (GNAT) family domain-containing protein</fullName>
    </submittedName>
</protein>
<reference evidence="5" key="1">
    <citation type="submission" date="2022-01" db="EMBL/GenBank/DDBJ databases">
        <title>Genome Sequence Resource for Two Populations of Ditylenchus destructor, the Migratory Endoparasitic Phytonematode.</title>
        <authorList>
            <person name="Zhang H."/>
            <person name="Lin R."/>
            <person name="Xie B."/>
        </authorList>
    </citation>
    <scope>NUCLEOTIDE SEQUENCE</scope>
    <source>
        <strain evidence="5">BazhouSP</strain>
    </source>
</reference>
<comment type="similarity">
    <text evidence="1">Belongs to the acetyltransferase family.</text>
</comment>
<dbReference type="InterPro" id="IPR000182">
    <property type="entry name" value="GNAT_dom"/>
</dbReference>
<sequence length="349" mass="39171">MGIPNPKISMEALAKNAEDKAFRVFAAFRKGTEEVAGFTFFVYNFSMGMGKYIKMNSLYVYEPYRRRGIAKALFTEIAKVAHSEGVLQIGWTVLEHNQVAREFYAKNGGKACGKTIQGKIRMREFLTNGDIKGHVFDVGDCDFSKGSCTKFESRAPPQQVYIEGSIVCSGSSKSIKAKVVLKKRRRGNNEINSQSHESTNNQISNRILLQADSKEPNTVFLQILPVETWGYPTSIFAGPGFPVLRYISFAVNIVKLYATVTITQHDIAHEDFRDENLFIVDGVIKIGDFGSATGEKSLGNDVESLGKILYTFVYGEEPDYKIDRNELERSCREKLEKHKSKWAPLILVS</sequence>
<evidence type="ECO:0000313" key="6">
    <source>
        <dbReference type="Proteomes" id="UP001201812"/>
    </source>
</evidence>
<dbReference type="PANTHER" id="PTHR10545:SF29">
    <property type="entry name" value="GH14572P-RELATED"/>
    <property type="match status" value="1"/>
</dbReference>
<dbReference type="EMBL" id="JAKKPZ010000008">
    <property type="protein sequence ID" value="KAI1718194.1"/>
    <property type="molecule type" value="Genomic_DNA"/>
</dbReference>
<comment type="caution">
    <text evidence="5">The sequence shown here is derived from an EMBL/GenBank/DDBJ whole genome shotgun (WGS) entry which is preliminary data.</text>
</comment>
<keyword evidence="6" id="KW-1185">Reference proteome</keyword>
<dbReference type="Pfam" id="PF00583">
    <property type="entry name" value="Acetyltransf_1"/>
    <property type="match status" value="1"/>
</dbReference>
<dbReference type="SUPFAM" id="SSF55729">
    <property type="entry name" value="Acyl-CoA N-acyltransferases (Nat)"/>
    <property type="match status" value="1"/>
</dbReference>
<evidence type="ECO:0000256" key="2">
    <source>
        <dbReference type="ARBA" id="ARBA00022679"/>
    </source>
</evidence>
<dbReference type="PANTHER" id="PTHR10545">
    <property type="entry name" value="DIAMINE N-ACETYLTRANSFERASE"/>
    <property type="match status" value="1"/>
</dbReference>
<dbReference type="InterPro" id="IPR016181">
    <property type="entry name" value="Acyl_CoA_acyltransferase"/>
</dbReference>
<gene>
    <name evidence="5" type="ORF">DdX_06612</name>
</gene>
<keyword evidence="2" id="KW-0808">Transferase</keyword>
<evidence type="ECO:0000259" key="4">
    <source>
        <dbReference type="PROSITE" id="PS51186"/>
    </source>
</evidence>
<feature type="domain" description="N-acetyltransferase" evidence="4">
    <location>
        <begin position="1"/>
        <end position="127"/>
    </location>
</feature>
<dbReference type="SUPFAM" id="SSF56112">
    <property type="entry name" value="Protein kinase-like (PK-like)"/>
    <property type="match status" value="1"/>
</dbReference>
<dbReference type="AlphaFoldDB" id="A0AAD4NAR1"/>
<dbReference type="PROSITE" id="PS51186">
    <property type="entry name" value="GNAT"/>
    <property type="match status" value="1"/>
</dbReference>
<dbReference type="Gene3D" id="1.10.510.10">
    <property type="entry name" value="Transferase(Phosphotransferase) domain 1"/>
    <property type="match status" value="1"/>
</dbReference>
<evidence type="ECO:0000256" key="3">
    <source>
        <dbReference type="ARBA" id="ARBA00023315"/>
    </source>
</evidence>
<organism evidence="5 6">
    <name type="scientific">Ditylenchus destructor</name>
    <dbReference type="NCBI Taxonomy" id="166010"/>
    <lineage>
        <taxon>Eukaryota</taxon>
        <taxon>Metazoa</taxon>
        <taxon>Ecdysozoa</taxon>
        <taxon>Nematoda</taxon>
        <taxon>Chromadorea</taxon>
        <taxon>Rhabditida</taxon>
        <taxon>Tylenchina</taxon>
        <taxon>Tylenchomorpha</taxon>
        <taxon>Sphaerularioidea</taxon>
        <taxon>Anguinidae</taxon>
        <taxon>Anguininae</taxon>
        <taxon>Ditylenchus</taxon>
    </lineage>
</organism>